<keyword evidence="2" id="KW-0732">Signal</keyword>
<dbReference type="GO" id="GO:0004812">
    <property type="term" value="F:aminoacyl-tRNA ligase activity"/>
    <property type="evidence" value="ECO:0007669"/>
    <property type="project" value="UniProtKB-KW"/>
</dbReference>
<evidence type="ECO:0000313" key="4">
    <source>
        <dbReference type="Proteomes" id="UP000278886"/>
    </source>
</evidence>
<dbReference type="OrthoDB" id="5122815at2"/>
<gene>
    <name evidence="3" type="ORF">D7I47_11300</name>
</gene>
<sequence>MPRRSPVTVLSASALLTAALLLTGCTTPEPAPVTDPPTPSDTPTPTPEPTETTAPPQSSPVEVPCDTLVSAQAMYDFNPNFSLLDSWTPDASSAAAHALADEGTACRWQNDTSGETIDVSVASYDAATLEQLANEAYSSSTMVPTYDADEAYFAVTAGVGEAIVFDRDYWVVVRSSYFLEPGDAEPIVSAVLTALP</sequence>
<feature type="compositionally biased region" description="Low complexity" evidence="1">
    <location>
        <begin position="49"/>
        <end position="60"/>
    </location>
</feature>
<evidence type="ECO:0000313" key="3">
    <source>
        <dbReference type="EMBL" id="AYF98776.1"/>
    </source>
</evidence>
<accession>A0A387BCF3</accession>
<proteinExistence type="predicted"/>
<dbReference type="EMBL" id="CP032630">
    <property type="protein sequence ID" value="AYF98776.1"/>
    <property type="molecule type" value="Genomic_DNA"/>
</dbReference>
<name>A0A387BCF3_9MICO</name>
<dbReference type="KEGG" id="lyd:D7I47_11300"/>
<dbReference type="PROSITE" id="PS51257">
    <property type="entry name" value="PROKAR_LIPOPROTEIN"/>
    <property type="match status" value="1"/>
</dbReference>
<feature type="compositionally biased region" description="Pro residues" evidence="1">
    <location>
        <begin position="29"/>
        <end position="48"/>
    </location>
</feature>
<evidence type="ECO:0000256" key="1">
    <source>
        <dbReference type="SAM" id="MobiDB-lite"/>
    </source>
</evidence>
<keyword evidence="3" id="KW-0030">Aminoacyl-tRNA synthetase</keyword>
<keyword evidence="3" id="KW-0436">Ligase</keyword>
<feature type="region of interest" description="Disordered" evidence="1">
    <location>
        <begin position="26"/>
        <end position="62"/>
    </location>
</feature>
<dbReference type="Proteomes" id="UP000278886">
    <property type="component" value="Chromosome"/>
</dbReference>
<reference evidence="4" key="1">
    <citation type="submission" date="2018-09" db="EMBL/GenBank/DDBJ databases">
        <title>Genome sequencing of strain 2DFWR-13.</title>
        <authorList>
            <person name="Heo J."/>
            <person name="Kim S.-J."/>
            <person name="Kwon S.-W."/>
        </authorList>
    </citation>
    <scope>NUCLEOTIDE SEQUENCE [LARGE SCALE GENOMIC DNA]</scope>
    <source>
        <strain evidence="4">2DFWR-13</strain>
    </source>
</reference>
<keyword evidence="4" id="KW-1185">Reference proteome</keyword>
<dbReference type="RefSeq" id="WP_120763145.1">
    <property type="nucleotide sequence ID" value="NZ_CP032630.1"/>
</dbReference>
<evidence type="ECO:0000256" key="2">
    <source>
        <dbReference type="SAM" id="SignalP"/>
    </source>
</evidence>
<feature type="signal peptide" evidence="2">
    <location>
        <begin position="1"/>
        <end position="31"/>
    </location>
</feature>
<organism evidence="3 4">
    <name type="scientific">Protaetiibacter intestinalis</name>
    <dbReference type="NCBI Taxonomy" id="2419774"/>
    <lineage>
        <taxon>Bacteria</taxon>
        <taxon>Bacillati</taxon>
        <taxon>Actinomycetota</taxon>
        <taxon>Actinomycetes</taxon>
        <taxon>Micrococcales</taxon>
        <taxon>Microbacteriaceae</taxon>
        <taxon>Protaetiibacter</taxon>
    </lineage>
</organism>
<dbReference type="AlphaFoldDB" id="A0A387BCF3"/>
<feature type="chain" id="PRO_5039532244" evidence="2">
    <location>
        <begin position="32"/>
        <end position="196"/>
    </location>
</feature>
<protein>
    <submittedName>
        <fullName evidence="3">Arginyl-tRNA synthetase</fullName>
    </submittedName>
</protein>